<organism evidence="1 2">
    <name type="scientific">Nitrospira tepida</name>
    <dbReference type="NCBI Taxonomy" id="2973512"/>
    <lineage>
        <taxon>Bacteria</taxon>
        <taxon>Pseudomonadati</taxon>
        <taxon>Nitrospirota</taxon>
        <taxon>Nitrospiria</taxon>
        <taxon>Nitrospirales</taxon>
        <taxon>Nitrospiraceae</taxon>
        <taxon>Nitrospira</taxon>
    </lineage>
</organism>
<accession>A0AA86N3V4</accession>
<evidence type="ECO:0000313" key="1">
    <source>
        <dbReference type="EMBL" id="CAI4034086.1"/>
    </source>
</evidence>
<evidence type="ECO:0008006" key="3">
    <source>
        <dbReference type="Google" id="ProtNLM"/>
    </source>
</evidence>
<dbReference type="EMBL" id="OX365700">
    <property type="protein sequence ID" value="CAI4034086.1"/>
    <property type="molecule type" value="Genomic_DNA"/>
</dbReference>
<dbReference type="InterPro" id="IPR011486">
    <property type="entry name" value="BBP2"/>
</dbReference>
<proteinExistence type="predicted"/>
<dbReference type="RefSeq" id="WP_289271502.1">
    <property type="nucleotide sequence ID" value="NZ_OX365700.1"/>
</dbReference>
<dbReference type="KEGG" id="nti:DNFV4_04530"/>
<dbReference type="Pfam" id="PF07642">
    <property type="entry name" value="BBP2"/>
    <property type="match status" value="1"/>
</dbReference>
<name>A0AA86N3V4_9BACT</name>
<dbReference type="AlphaFoldDB" id="A0AA86N3V4"/>
<reference evidence="1" key="1">
    <citation type="submission" date="2022-10" db="EMBL/GenBank/DDBJ databases">
        <authorList>
            <person name="Koch H."/>
        </authorList>
    </citation>
    <scope>NUCLEOTIDE SEQUENCE</scope>
    <source>
        <strain evidence="1">DNF</strain>
    </source>
</reference>
<keyword evidence="2" id="KW-1185">Reference proteome</keyword>
<evidence type="ECO:0000313" key="2">
    <source>
        <dbReference type="Proteomes" id="UP001179121"/>
    </source>
</evidence>
<sequence length="402" mass="45017">MVLTMWIVVTPVLGEEILGPLSNDQRRQQNGAMEEPSKQGGLPQQDLAVSPLWHYGGFVDLGYLLNFNYPENHLFRNRSTTTRVNELDLNMGAVYIRKDATVQSRWGMELLAQGGQDAKDFGFGVNLPKLDHSDALRHLGLANVSYLAPVGNGLVLQGGIFNSLIGYESLYAKNNFNYTRAWIADYSPYLMMGANAQYSFNDQWAGAVFVINDYFHLQNANSLPSYGAQVAYKPTTQWTWKETVYYGPDQADTSVEFWRLFADSIVEWKGEDATVALDYQIGTQKSATAPGNPRQFYTGASLSARWHIAGPWAVAVRPEVYWDRNGVMTGFEQFIRAVTTTAEYKLPYRWMNTILRVEYRYDESTGAGGGFFKGNEIAPGVIGLTPAQHMLIVGAIWTFDSP</sequence>
<gene>
    <name evidence="1" type="ORF">DNFV4_04530</name>
</gene>
<dbReference type="Proteomes" id="UP001179121">
    <property type="component" value="Chromosome"/>
</dbReference>
<protein>
    <recommendedName>
        <fullName evidence="3">Porin</fullName>
    </recommendedName>
</protein>